<comment type="caution">
    <text evidence="1">The sequence shown here is derived from an EMBL/GenBank/DDBJ whole genome shotgun (WGS) entry which is preliminary data.</text>
</comment>
<dbReference type="EMBL" id="JAHSTV010000007">
    <property type="protein sequence ID" value="MBV4464939.1"/>
    <property type="molecule type" value="Genomic_DNA"/>
</dbReference>
<proteinExistence type="predicted"/>
<dbReference type="RefSeq" id="WP_217857180.1">
    <property type="nucleotide sequence ID" value="NZ_JAHSTV010000007.1"/>
</dbReference>
<protein>
    <submittedName>
        <fullName evidence="1">Type III secretion system chaperone</fullName>
    </submittedName>
</protein>
<evidence type="ECO:0000313" key="1">
    <source>
        <dbReference type="EMBL" id="MBV4464939.1"/>
    </source>
</evidence>
<sequence length="132" mass="14859">MANTKPDIQRFIARLSEKLGTPLTLQNGVCALYDHEQRQVAVIELPEHSDSVVFHCRLGGMQKDAGNLQHLLEMNFDVSTLRGCWFALDQGDVRLCTQRELTGLDEEHFCNVVSGFMAQVQETRVTLGRLLS</sequence>
<keyword evidence="2" id="KW-1185">Reference proteome</keyword>
<dbReference type="Pfam" id="PF05932">
    <property type="entry name" value="CesT"/>
    <property type="match status" value="1"/>
</dbReference>
<dbReference type="InterPro" id="IPR010261">
    <property type="entry name" value="Tir_chaperone"/>
</dbReference>
<organism evidence="1 2">
    <name type="scientific">Pseudomonas farris</name>
    <dbReference type="NCBI Taxonomy" id="2841207"/>
    <lineage>
        <taxon>Bacteria</taxon>
        <taxon>Pseudomonadati</taxon>
        <taxon>Pseudomonadota</taxon>
        <taxon>Gammaproteobacteria</taxon>
        <taxon>Pseudomonadales</taxon>
        <taxon>Pseudomonadaceae</taxon>
        <taxon>Pseudomonas</taxon>
    </lineage>
</organism>
<reference evidence="1" key="1">
    <citation type="submission" date="2021-06" db="EMBL/GenBank/DDBJ databases">
        <title>Updating the genus Pseudomonas: Description of 43 new species and partition of the Pseudomonas putida group.</title>
        <authorList>
            <person name="Girard L."/>
            <person name="Lood C."/>
            <person name="Vandamme P."/>
            <person name="Rokni-Zadeh H."/>
            <person name="Van Noort V."/>
            <person name="Hofte M."/>
            <person name="Lavigne R."/>
            <person name="De Mot R."/>
        </authorList>
    </citation>
    <scope>NUCLEOTIDE SEQUENCE</scope>
    <source>
        <strain evidence="1">SWRI79</strain>
    </source>
</reference>
<accession>A0ABS6PX32</accession>
<evidence type="ECO:0000313" key="2">
    <source>
        <dbReference type="Proteomes" id="UP000886900"/>
    </source>
</evidence>
<name>A0ABS6PX32_9PSED</name>
<dbReference type="CDD" id="cd17024">
    <property type="entry name" value="T3SC_IA_DspF-like"/>
    <property type="match status" value="1"/>
</dbReference>
<gene>
    <name evidence="1" type="ORF">KVG95_16555</name>
</gene>
<dbReference type="Proteomes" id="UP000886900">
    <property type="component" value="Unassembled WGS sequence"/>
</dbReference>